<reference evidence="1 2" key="1">
    <citation type="submission" date="2023-03" db="EMBL/GenBank/DDBJ databases">
        <title>High recombination rates correlate with genetic variation in Cardiocondyla obscurior ants.</title>
        <authorList>
            <person name="Errbii M."/>
        </authorList>
    </citation>
    <scope>NUCLEOTIDE SEQUENCE [LARGE SCALE GENOMIC DNA]</scope>
    <source>
        <strain evidence="1">Alpha-2009</strain>
        <tissue evidence="1">Whole body</tissue>
    </source>
</reference>
<evidence type="ECO:0000313" key="1">
    <source>
        <dbReference type="EMBL" id="KAL0116380.1"/>
    </source>
</evidence>
<dbReference type="EMBL" id="JADYXP020000009">
    <property type="protein sequence ID" value="KAL0116380.1"/>
    <property type="molecule type" value="Genomic_DNA"/>
</dbReference>
<organism evidence="1 2">
    <name type="scientific">Cardiocondyla obscurior</name>
    <dbReference type="NCBI Taxonomy" id="286306"/>
    <lineage>
        <taxon>Eukaryota</taxon>
        <taxon>Metazoa</taxon>
        <taxon>Ecdysozoa</taxon>
        <taxon>Arthropoda</taxon>
        <taxon>Hexapoda</taxon>
        <taxon>Insecta</taxon>
        <taxon>Pterygota</taxon>
        <taxon>Neoptera</taxon>
        <taxon>Endopterygota</taxon>
        <taxon>Hymenoptera</taxon>
        <taxon>Apocrita</taxon>
        <taxon>Aculeata</taxon>
        <taxon>Formicoidea</taxon>
        <taxon>Formicidae</taxon>
        <taxon>Myrmicinae</taxon>
        <taxon>Cardiocondyla</taxon>
    </lineage>
</organism>
<protein>
    <submittedName>
        <fullName evidence="1">Uncharacterized protein</fullName>
    </submittedName>
</protein>
<sequence>MEIVGKRQFYRRVARNVQVAFSEIYNKAQNVLNNKEAISSNDKNCDVDFPKSKNIVETVSHDNSDVNLFFDDRHMLNDNNDCMSDNNSSVIISSDESSVDLNINLQCETENSELESTHDINLKTLLS</sequence>
<comment type="caution">
    <text evidence="1">The sequence shown here is derived from an EMBL/GenBank/DDBJ whole genome shotgun (WGS) entry which is preliminary data.</text>
</comment>
<name>A0AAW2FMR6_9HYME</name>
<accession>A0AAW2FMR6</accession>
<gene>
    <name evidence="1" type="ORF">PUN28_009774</name>
</gene>
<evidence type="ECO:0000313" key="2">
    <source>
        <dbReference type="Proteomes" id="UP001430953"/>
    </source>
</evidence>
<proteinExistence type="predicted"/>
<keyword evidence="2" id="KW-1185">Reference proteome</keyword>
<dbReference type="AlphaFoldDB" id="A0AAW2FMR6"/>
<dbReference type="Proteomes" id="UP001430953">
    <property type="component" value="Unassembled WGS sequence"/>
</dbReference>